<dbReference type="PANTHER" id="PTHR42944:SF1">
    <property type="entry name" value="ADENINE DNA GLYCOSYLASE"/>
    <property type="match status" value="1"/>
</dbReference>
<evidence type="ECO:0000256" key="3">
    <source>
        <dbReference type="ARBA" id="ARBA00008343"/>
    </source>
</evidence>
<dbReference type="InterPro" id="IPR003651">
    <property type="entry name" value="Endonuclease3_FeS-loop_motif"/>
</dbReference>
<dbReference type="GO" id="GO:0035485">
    <property type="term" value="F:adenine/guanine mispair binding"/>
    <property type="evidence" value="ECO:0007669"/>
    <property type="project" value="TreeGrafter"/>
</dbReference>
<dbReference type="GO" id="GO:0051539">
    <property type="term" value="F:4 iron, 4 sulfur cluster binding"/>
    <property type="evidence" value="ECO:0007669"/>
    <property type="project" value="UniProtKB-UniRule"/>
</dbReference>
<reference evidence="16 17" key="1">
    <citation type="submission" date="2019-11" db="EMBL/GenBank/DDBJ databases">
        <authorList>
            <person name="Zhang X.Y."/>
        </authorList>
    </citation>
    <scope>NUCLEOTIDE SEQUENCE [LARGE SCALE GENOMIC DNA]</scope>
    <source>
        <strain evidence="16 17">C176</strain>
    </source>
</reference>
<evidence type="ECO:0000256" key="6">
    <source>
        <dbReference type="ARBA" id="ARBA00022485"/>
    </source>
</evidence>
<dbReference type="SUPFAM" id="SSF55811">
    <property type="entry name" value="Nudix"/>
    <property type="match status" value="1"/>
</dbReference>
<evidence type="ECO:0000256" key="10">
    <source>
        <dbReference type="ARBA" id="ARBA00023004"/>
    </source>
</evidence>
<dbReference type="AlphaFoldDB" id="A0A6N7QNR1"/>
<dbReference type="InterPro" id="IPR029119">
    <property type="entry name" value="MutY_C"/>
</dbReference>
<dbReference type="Gene3D" id="1.10.340.30">
    <property type="entry name" value="Hypothetical protein, domain 2"/>
    <property type="match status" value="1"/>
</dbReference>
<evidence type="ECO:0000256" key="8">
    <source>
        <dbReference type="ARBA" id="ARBA00022763"/>
    </source>
</evidence>
<sequence>MEKPLTERVLNWFDQYGRHDLPWQRPATPYRVWISEVMLQQTQVATVIPYFNRFMAEFPNVEQLAQASIDTVLAHWAGLGYYARARNLHAAAQIIADQHNGTLPKTVEALIALPGIGRSTAGAIVSLAGNQPAPILDGNVKRVLARFHAVAGWPGRSAVAAELWQLSEQHLSTTRPGAFNQAMMDLGATVCTRQPNCERCPLNEDCLALRAGNPAAYPERRAPRVKPEREVNLLMLERDQRLLLVRRPPTGIWGGLWSLPEVEGAINPVEWARKKLGLTITTPQPAPTLSHEFTHFRLTIKPLAARVTECHTMADAEYDWYVPERKTAWGLPAPIQRILTQWEQSQ</sequence>
<dbReference type="Gene3D" id="3.90.79.10">
    <property type="entry name" value="Nucleoside Triphosphate Pyrophosphohydrolase"/>
    <property type="match status" value="1"/>
</dbReference>
<dbReference type="SUPFAM" id="SSF48150">
    <property type="entry name" value="DNA-glycosylase"/>
    <property type="match status" value="1"/>
</dbReference>
<dbReference type="GO" id="GO:0006284">
    <property type="term" value="P:base-excision repair"/>
    <property type="evidence" value="ECO:0007669"/>
    <property type="project" value="UniProtKB-UniRule"/>
</dbReference>
<dbReference type="RefSeq" id="WP_153719187.1">
    <property type="nucleotide sequence ID" value="NZ_WJPP01000002.1"/>
</dbReference>
<protein>
    <recommendedName>
        <fullName evidence="5 14">Adenine DNA glycosylase</fullName>
        <ecNumber evidence="4 14">3.2.2.31</ecNumber>
    </recommendedName>
</protein>
<evidence type="ECO:0000256" key="4">
    <source>
        <dbReference type="ARBA" id="ARBA00012045"/>
    </source>
</evidence>
<evidence type="ECO:0000256" key="2">
    <source>
        <dbReference type="ARBA" id="ARBA00002933"/>
    </source>
</evidence>
<dbReference type="FunFam" id="1.10.340.30:FF:000002">
    <property type="entry name" value="Adenine DNA glycosylase"/>
    <property type="match status" value="1"/>
</dbReference>
<evidence type="ECO:0000259" key="15">
    <source>
        <dbReference type="SMART" id="SM00478"/>
    </source>
</evidence>
<keyword evidence="9" id="KW-0378">Hydrolase</keyword>
<dbReference type="Proteomes" id="UP000433788">
    <property type="component" value="Unassembled WGS sequence"/>
</dbReference>
<dbReference type="CDD" id="cd03431">
    <property type="entry name" value="NUDIX_DNA_Glycosylase_C-MutY"/>
    <property type="match status" value="1"/>
</dbReference>
<dbReference type="GO" id="GO:0034039">
    <property type="term" value="F:8-oxo-7,8-dihydroguanine DNA N-glycosylase activity"/>
    <property type="evidence" value="ECO:0007669"/>
    <property type="project" value="TreeGrafter"/>
</dbReference>
<dbReference type="InterPro" id="IPR005760">
    <property type="entry name" value="A/G_AdeGlyc_MutY"/>
</dbReference>
<keyword evidence="8 14" id="KW-0227">DNA damage</keyword>
<dbReference type="InterPro" id="IPR011257">
    <property type="entry name" value="DNA_glycosylase"/>
</dbReference>
<evidence type="ECO:0000256" key="11">
    <source>
        <dbReference type="ARBA" id="ARBA00023014"/>
    </source>
</evidence>
<dbReference type="SMART" id="SM00478">
    <property type="entry name" value="ENDO3c"/>
    <property type="match status" value="1"/>
</dbReference>
<keyword evidence="7" id="KW-0479">Metal-binding</keyword>
<evidence type="ECO:0000256" key="14">
    <source>
        <dbReference type="RuleBase" id="RU365096"/>
    </source>
</evidence>
<dbReference type="GO" id="GO:0006298">
    <property type="term" value="P:mismatch repair"/>
    <property type="evidence" value="ECO:0007669"/>
    <property type="project" value="TreeGrafter"/>
</dbReference>
<dbReference type="InterPro" id="IPR003265">
    <property type="entry name" value="HhH-GPD_domain"/>
</dbReference>
<keyword evidence="10 14" id="KW-0408">Iron</keyword>
<comment type="similarity">
    <text evidence="3 14">Belongs to the Nth/MutY family.</text>
</comment>
<dbReference type="EC" id="3.2.2.31" evidence="4 14"/>
<evidence type="ECO:0000256" key="1">
    <source>
        <dbReference type="ARBA" id="ARBA00000843"/>
    </source>
</evidence>
<dbReference type="Gene3D" id="1.10.1670.10">
    <property type="entry name" value="Helix-hairpin-Helix base-excision DNA repair enzymes (C-terminal)"/>
    <property type="match status" value="1"/>
</dbReference>
<evidence type="ECO:0000256" key="12">
    <source>
        <dbReference type="ARBA" id="ARBA00023204"/>
    </source>
</evidence>
<comment type="cofactor">
    <cofactor evidence="14">
        <name>[4Fe-4S] cluster</name>
        <dbReference type="ChEBI" id="CHEBI:49883"/>
    </cofactor>
    <text evidence="14">Binds 1 [4Fe-4S] cluster.</text>
</comment>
<dbReference type="Pfam" id="PF00633">
    <property type="entry name" value="HHH"/>
    <property type="match status" value="1"/>
</dbReference>
<dbReference type="NCBIfam" id="TIGR01084">
    <property type="entry name" value="mutY"/>
    <property type="match status" value="1"/>
</dbReference>
<dbReference type="GO" id="GO:0032357">
    <property type="term" value="F:oxidized purine DNA binding"/>
    <property type="evidence" value="ECO:0007669"/>
    <property type="project" value="TreeGrafter"/>
</dbReference>
<dbReference type="Pfam" id="PF14815">
    <property type="entry name" value="NUDIX_4"/>
    <property type="match status" value="1"/>
</dbReference>
<evidence type="ECO:0000256" key="7">
    <source>
        <dbReference type="ARBA" id="ARBA00022723"/>
    </source>
</evidence>
<keyword evidence="12" id="KW-0234">DNA repair</keyword>
<dbReference type="CDD" id="cd00056">
    <property type="entry name" value="ENDO3c"/>
    <property type="match status" value="1"/>
</dbReference>
<dbReference type="InterPro" id="IPR004036">
    <property type="entry name" value="Endonuclease-III-like_CS2"/>
</dbReference>
<accession>A0A6N7QNR1</accession>
<organism evidence="16 17">
    <name type="scientific">Spiribacter salilacus</name>
    <dbReference type="NCBI Taxonomy" id="2664894"/>
    <lineage>
        <taxon>Bacteria</taxon>
        <taxon>Pseudomonadati</taxon>
        <taxon>Pseudomonadota</taxon>
        <taxon>Gammaproteobacteria</taxon>
        <taxon>Chromatiales</taxon>
        <taxon>Ectothiorhodospiraceae</taxon>
        <taxon>Spiribacter</taxon>
    </lineage>
</organism>
<name>A0A6N7QNR1_9GAMM</name>
<evidence type="ECO:0000256" key="9">
    <source>
        <dbReference type="ARBA" id="ARBA00022801"/>
    </source>
</evidence>
<dbReference type="PANTHER" id="PTHR42944">
    <property type="entry name" value="ADENINE DNA GLYCOSYLASE"/>
    <property type="match status" value="1"/>
</dbReference>
<dbReference type="InterPro" id="IPR044298">
    <property type="entry name" value="MIG/MutY"/>
</dbReference>
<keyword evidence="6" id="KW-0004">4Fe-4S</keyword>
<proteinExistence type="inferred from homology"/>
<comment type="caution">
    <text evidence="16">The sequence shown here is derived from an EMBL/GenBank/DDBJ whole genome shotgun (WGS) entry which is preliminary data.</text>
</comment>
<gene>
    <name evidence="16" type="primary">mutY</name>
    <name evidence="16" type="ORF">GH984_05490</name>
</gene>
<keyword evidence="11" id="KW-0411">Iron-sulfur</keyword>
<dbReference type="GO" id="GO:0046872">
    <property type="term" value="F:metal ion binding"/>
    <property type="evidence" value="ECO:0007669"/>
    <property type="project" value="UniProtKB-UniRule"/>
</dbReference>
<dbReference type="PROSITE" id="PS01155">
    <property type="entry name" value="ENDONUCLEASE_III_2"/>
    <property type="match status" value="1"/>
</dbReference>
<dbReference type="GO" id="GO:0000701">
    <property type="term" value="F:purine-specific mismatch base pair DNA N-glycosylase activity"/>
    <property type="evidence" value="ECO:0007669"/>
    <property type="project" value="UniProtKB-EC"/>
</dbReference>
<dbReference type="InterPro" id="IPR000445">
    <property type="entry name" value="HhH_motif"/>
</dbReference>
<dbReference type="InterPro" id="IPR023170">
    <property type="entry name" value="HhH_base_excis_C"/>
</dbReference>
<evidence type="ECO:0000313" key="17">
    <source>
        <dbReference type="Proteomes" id="UP000433788"/>
    </source>
</evidence>
<dbReference type="SMART" id="SM00525">
    <property type="entry name" value="FES"/>
    <property type="match status" value="1"/>
</dbReference>
<comment type="function">
    <text evidence="2">Adenine glycosylase active on G-A mispairs. MutY also corrects error-prone DNA synthesis past GO lesions which are due to the oxidatively damaged form of guanine: 7,8-dihydro-8-oxoguanine (8-oxo-dGTP).</text>
</comment>
<evidence type="ECO:0000256" key="5">
    <source>
        <dbReference type="ARBA" id="ARBA00022023"/>
    </source>
</evidence>
<feature type="domain" description="HhH-GPD" evidence="15">
    <location>
        <begin position="38"/>
        <end position="189"/>
    </location>
</feature>
<evidence type="ECO:0000313" key="16">
    <source>
        <dbReference type="EMBL" id="MRH78155.1"/>
    </source>
</evidence>
<comment type="catalytic activity">
    <reaction evidence="1 14">
        <text>Hydrolyzes free adenine bases from 7,8-dihydro-8-oxoguanine:adenine mismatched double-stranded DNA, leaving an apurinic site.</text>
        <dbReference type="EC" id="3.2.2.31"/>
    </reaction>
</comment>
<dbReference type="EMBL" id="WJPP01000002">
    <property type="protein sequence ID" value="MRH78155.1"/>
    <property type="molecule type" value="Genomic_DNA"/>
</dbReference>
<dbReference type="InterPro" id="IPR015797">
    <property type="entry name" value="NUDIX_hydrolase-like_dom_sf"/>
</dbReference>
<dbReference type="Pfam" id="PF00730">
    <property type="entry name" value="HhH-GPD"/>
    <property type="match status" value="1"/>
</dbReference>
<evidence type="ECO:0000256" key="13">
    <source>
        <dbReference type="ARBA" id="ARBA00023295"/>
    </source>
</evidence>
<keyword evidence="13 14" id="KW-0326">Glycosidase</keyword>
<keyword evidence="17" id="KW-1185">Reference proteome</keyword>